<accession>A0A2P2N4A2</accession>
<dbReference type="AlphaFoldDB" id="A0A2P2N4A2"/>
<organism evidence="1">
    <name type="scientific">Rhizophora mucronata</name>
    <name type="common">Asiatic mangrove</name>
    <dbReference type="NCBI Taxonomy" id="61149"/>
    <lineage>
        <taxon>Eukaryota</taxon>
        <taxon>Viridiplantae</taxon>
        <taxon>Streptophyta</taxon>
        <taxon>Embryophyta</taxon>
        <taxon>Tracheophyta</taxon>
        <taxon>Spermatophyta</taxon>
        <taxon>Magnoliopsida</taxon>
        <taxon>eudicotyledons</taxon>
        <taxon>Gunneridae</taxon>
        <taxon>Pentapetalae</taxon>
        <taxon>rosids</taxon>
        <taxon>fabids</taxon>
        <taxon>Malpighiales</taxon>
        <taxon>Rhizophoraceae</taxon>
        <taxon>Rhizophora</taxon>
    </lineage>
</organism>
<dbReference type="EMBL" id="GGEC01056823">
    <property type="protein sequence ID" value="MBX37307.1"/>
    <property type="molecule type" value="Transcribed_RNA"/>
</dbReference>
<proteinExistence type="predicted"/>
<protein>
    <submittedName>
        <fullName evidence="1">Uncharacterized protein</fullName>
    </submittedName>
</protein>
<sequence>MFGTFLVCYVLTKAFVNALVNFPWFLFMLGSD</sequence>
<reference evidence="1" key="1">
    <citation type="submission" date="2018-02" db="EMBL/GenBank/DDBJ databases">
        <title>Rhizophora mucronata_Transcriptome.</title>
        <authorList>
            <person name="Meera S.P."/>
            <person name="Sreeshan A."/>
            <person name="Augustine A."/>
        </authorList>
    </citation>
    <scope>NUCLEOTIDE SEQUENCE</scope>
    <source>
        <tissue evidence="1">Leaf</tissue>
    </source>
</reference>
<evidence type="ECO:0000313" key="1">
    <source>
        <dbReference type="EMBL" id="MBX37307.1"/>
    </source>
</evidence>
<name>A0A2P2N4A2_RHIMU</name>